<keyword evidence="2" id="KW-0805">Transcription regulation</keyword>
<organism evidence="6 7">
    <name type="scientific">Litoreibacter meonggei</name>
    <dbReference type="NCBI Taxonomy" id="1049199"/>
    <lineage>
        <taxon>Bacteria</taxon>
        <taxon>Pseudomonadati</taxon>
        <taxon>Pseudomonadota</taxon>
        <taxon>Alphaproteobacteria</taxon>
        <taxon>Rhodobacterales</taxon>
        <taxon>Roseobacteraceae</taxon>
        <taxon>Litoreibacter</taxon>
    </lineage>
</organism>
<evidence type="ECO:0000256" key="2">
    <source>
        <dbReference type="ARBA" id="ARBA00023015"/>
    </source>
</evidence>
<evidence type="ECO:0000313" key="7">
    <source>
        <dbReference type="Proteomes" id="UP000269157"/>
    </source>
</evidence>
<dbReference type="InterPro" id="IPR036390">
    <property type="entry name" value="WH_DNA-bd_sf"/>
</dbReference>
<evidence type="ECO:0000259" key="5">
    <source>
        <dbReference type="PROSITE" id="PS50931"/>
    </source>
</evidence>
<dbReference type="AlphaFoldDB" id="A0A497VGC9"/>
<keyword evidence="4" id="KW-0804">Transcription</keyword>
<dbReference type="GO" id="GO:0043565">
    <property type="term" value="F:sequence-specific DNA binding"/>
    <property type="evidence" value="ECO:0007669"/>
    <property type="project" value="TreeGrafter"/>
</dbReference>
<reference evidence="6 7" key="1">
    <citation type="submission" date="2018-10" db="EMBL/GenBank/DDBJ databases">
        <title>Genomic Encyclopedia of Archaeal and Bacterial Type Strains, Phase II (KMG-II): from individual species to whole genera.</title>
        <authorList>
            <person name="Goeker M."/>
        </authorList>
    </citation>
    <scope>NUCLEOTIDE SEQUENCE [LARGE SCALE GENOMIC DNA]</scope>
    <source>
        <strain evidence="6 7">DSM 29466</strain>
    </source>
</reference>
<sequence length="290" mass="31215">MDWRDIPSLSALKAFEATARLGSFSAAARELNVTHAAIAQHVRGLEAEFGAELAFREGTGMALTEAGRALSLSLGEGFGTIASGVRDIRALRQNQPLRVALTSTFAENWLMPRIGAFWAEHPDIEVALQPSNAVVDMRRDGFDLAIRYGHGDWAGLEAELLVHANYVVVACPELAAKATDTSMLGLCSLPWVFEAGRMEQRVWAEEVGLDLSCTPSTDLPTNSLVLSATRAGAGLSIQTRAMVEGDLQRGSLVCLQEAPVSTLGYYLATRPVPRSDALKTFTRWLKSAAG</sequence>
<dbReference type="Pfam" id="PF03466">
    <property type="entry name" value="LysR_substrate"/>
    <property type="match status" value="1"/>
</dbReference>
<accession>A0A497VGC9</accession>
<dbReference type="PROSITE" id="PS50931">
    <property type="entry name" value="HTH_LYSR"/>
    <property type="match status" value="1"/>
</dbReference>
<comment type="caution">
    <text evidence="6">The sequence shown here is derived from an EMBL/GenBank/DDBJ whole genome shotgun (WGS) entry which is preliminary data.</text>
</comment>
<dbReference type="GO" id="GO:0006351">
    <property type="term" value="P:DNA-templated transcription"/>
    <property type="evidence" value="ECO:0007669"/>
    <property type="project" value="TreeGrafter"/>
</dbReference>
<evidence type="ECO:0000256" key="4">
    <source>
        <dbReference type="ARBA" id="ARBA00023163"/>
    </source>
</evidence>
<dbReference type="SUPFAM" id="SSF46785">
    <property type="entry name" value="Winged helix' DNA-binding domain"/>
    <property type="match status" value="1"/>
</dbReference>
<dbReference type="EMBL" id="RCCE01000005">
    <property type="protein sequence ID" value="RLJ41277.1"/>
    <property type="molecule type" value="Genomic_DNA"/>
</dbReference>
<evidence type="ECO:0000256" key="3">
    <source>
        <dbReference type="ARBA" id="ARBA00023125"/>
    </source>
</evidence>
<name>A0A497VGC9_9RHOB</name>
<comment type="similarity">
    <text evidence="1">Belongs to the LysR transcriptional regulatory family.</text>
</comment>
<dbReference type="Pfam" id="PF00126">
    <property type="entry name" value="HTH_1"/>
    <property type="match status" value="1"/>
</dbReference>
<keyword evidence="3" id="KW-0238">DNA-binding</keyword>
<dbReference type="PANTHER" id="PTHR30537">
    <property type="entry name" value="HTH-TYPE TRANSCRIPTIONAL REGULATOR"/>
    <property type="match status" value="1"/>
</dbReference>
<proteinExistence type="inferred from homology"/>
<dbReference type="OrthoDB" id="7328368at2"/>
<dbReference type="InterPro" id="IPR005119">
    <property type="entry name" value="LysR_subst-bd"/>
</dbReference>
<dbReference type="PANTHER" id="PTHR30537:SF79">
    <property type="entry name" value="TRANSCRIPTIONAL REGULATOR-RELATED"/>
    <property type="match status" value="1"/>
</dbReference>
<keyword evidence="7" id="KW-1185">Reference proteome</keyword>
<dbReference type="Proteomes" id="UP000269157">
    <property type="component" value="Unassembled WGS sequence"/>
</dbReference>
<dbReference type="InterPro" id="IPR058163">
    <property type="entry name" value="LysR-type_TF_proteobact-type"/>
</dbReference>
<dbReference type="RefSeq" id="WP_121026076.1">
    <property type="nucleotide sequence ID" value="NZ_RCCE01000005.1"/>
</dbReference>
<gene>
    <name evidence="6" type="ORF">BCF46_3069</name>
</gene>
<dbReference type="SUPFAM" id="SSF53850">
    <property type="entry name" value="Periplasmic binding protein-like II"/>
    <property type="match status" value="1"/>
</dbReference>
<protein>
    <submittedName>
        <fullName evidence="6">LysR family glycine cleavage system transcriptional activator</fullName>
    </submittedName>
</protein>
<dbReference type="InterPro" id="IPR036388">
    <property type="entry name" value="WH-like_DNA-bd_sf"/>
</dbReference>
<dbReference type="GO" id="GO:0003700">
    <property type="term" value="F:DNA-binding transcription factor activity"/>
    <property type="evidence" value="ECO:0007669"/>
    <property type="project" value="InterPro"/>
</dbReference>
<evidence type="ECO:0000313" key="6">
    <source>
        <dbReference type="EMBL" id="RLJ41277.1"/>
    </source>
</evidence>
<dbReference type="Gene3D" id="1.10.10.10">
    <property type="entry name" value="Winged helix-like DNA-binding domain superfamily/Winged helix DNA-binding domain"/>
    <property type="match status" value="1"/>
</dbReference>
<evidence type="ECO:0000256" key="1">
    <source>
        <dbReference type="ARBA" id="ARBA00009437"/>
    </source>
</evidence>
<feature type="domain" description="HTH lysR-type" evidence="5">
    <location>
        <begin position="7"/>
        <end position="64"/>
    </location>
</feature>
<dbReference type="InterPro" id="IPR000847">
    <property type="entry name" value="LysR_HTH_N"/>
</dbReference>
<dbReference type="Gene3D" id="3.40.190.10">
    <property type="entry name" value="Periplasmic binding protein-like II"/>
    <property type="match status" value="2"/>
</dbReference>